<comment type="caution">
    <text evidence="1">The sequence shown here is derived from an EMBL/GenBank/DDBJ whole genome shotgun (WGS) entry which is preliminary data.</text>
</comment>
<reference evidence="1 2" key="1">
    <citation type="submission" date="2023-01" db="EMBL/GenBank/DDBJ databases">
        <title>Analysis of 21 Apiospora genomes using comparative genomics revels a genus with tremendous synthesis potential of carbohydrate active enzymes and secondary metabolites.</title>
        <authorList>
            <person name="Sorensen T."/>
        </authorList>
    </citation>
    <scope>NUCLEOTIDE SEQUENCE [LARGE SCALE GENOMIC DNA]</scope>
    <source>
        <strain evidence="1 2">CBS 24483</strain>
    </source>
</reference>
<gene>
    <name evidence="1" type="ORF">PG986_010570</name>
</gene>
<name>A0ABR1Q2M7_9PEZI</name>
<evidence type="ECO:0000313" key="2">
    <source>
        <dbReference type="Proteomes" id="UP001391051"/>
    </source>
</evidence>
<dbReference type="Proteomes" id="UP001391051">
    <property type="component" value="Unassembled WGS sequence"/>
</dbReference>
<dbReference type="RefSeq" id="XP_066696283.1">
    <property type="nucleotide sequence ID" value="XM_066846792.1"/>
</dbReference>
<accession>A0ABR1Q2M7</accession>
<dbReference type="GeneID" id="92079854"/>
<organism evidence="1 2">
    <name type="scientific">Apiospora aurea</name>
    <dbReference type="NCBI Taxonomy" id="335848"/>
    <lineage>
        <taxon>Eukaryota</taxon>
        <taxon>Fungi</taxon>
        <taxon>Dikarya</taxon>
        <taxon>Ascomycota</taxon>
        <taxon>Pezizomycotina</taxon>
        <taxon>Sordariomycetes</taxon>
        <taxon>Xylariomycetidae</taxon>
        <taxon>Amphisphaeriales</taxon>
        <taxon>Apiosporaceae</taxon>
        <taxon>Apiospora</taxon>
    </lineage>
</organism>
<protein>
    <submittedName>
        <fullName evidence="1">Uncharacterized protein</fullName>
    </submittedName>
</protein>
<sequence>MILAGATVLLSVIPDCDKEEHEDSQGSEREINFVYDLKRTRGTMTSLFVANCSGLTSVFWQHIGSASTAVVENTNYSLVKANVGALVMAFGWLRASFAVIPWIGFFPSFQKWQGVLTSLWAQASYLDSLDDYPSHPYSATTKTKPTMASSTGSVISQALHGITGATIDDLSRLRTKIQELRTKLLEMLELEDNRTERLLILRVGIKACHNLKTSILGQPADYPPQGADASLHSLQFFESLATFITQTQRNSFLSDATFQDWEKRALTYLDTMAHLDTMRTKLAYISLHAKLIEEWSCSGGIESIPESFNEDTAQSSQVGALHTIFLHYIGVRWSIFWKEALASFISWPGPWLKSQPDFSTYCGSKFYVPYVRDEFHRKHSFVSRLIDLPKPGEQEKRDHINGRTDAEQKIFQILPTEIAVNVRLHGEFTVLRSSFRRWDDLLPHKTVHQILRFFGVSEKWLGFFLTFLEAPLRGMSPSHVLGDVFGEVVLFCLDMAVNQATRGGLLHRSFTDLCFWSHSQEQVVTAWATIQKFATVTGTQICNHESGCVRLHNYHNPVLPVHQPLPQGDIKWGVWRLSPSMVGFEIDHSVIGKYVTKLRTMLENKQTSIISLIKTWNSHVENLTSMFALPAKSMGQGRLEIFIETHSRIQRMLFKQDREDDGDGIFEGFYRFDDHVKALLKQRYGMKDVSNAYLFFPVELGGLGLNSPIIWLCTSLHVTNHSPSYLLEKSHKEEDRQWLSSSAATLVDVYGKLLETPFEMSTLYDKGDLRTFLRGPNKNSDCQWGIDNDWGDDIGDYWRRILQHHGAEAVEKFGGLELLDMELLPSATLKLVKERLEKEGTRGGI</sequence>
<dbReference type="PANTHER" id="PTHR37015">
    <property type="entry name" value="REVERSE TRANSCRIPTASE DOMAIN-CONTAINING PROTEIN"/>
    <property type="match status" value="1"/>
</dbReference>
<proteinExistence type="predicted"/>
<dbReference type="EMBL" id="JAQQWE010000007">
    <property type="protein sequence ID" value="KAK7946249.1"/>
    <property type="molecule type" value="Genomic_DNA"/>
</dbReference>
<dbReference type="PANTHER" id="PTHR37015:SF2">
    <property type="entry name" value="REVERSE TRANSCRIPTASE DOMAIN-CONTAINING PROTEIN"/>
    <property type="match status" value="1"/>
</dbReference>
<keyword evidence="2" id="KW-1185">Reference proteome</keyword>
<evidence type="ECO:0000313" key="1">
    <source>
        <dbReference type="EMBL" id="KAK7946249.1"/>
    </source>
</evidence>